<accession>B6IJ95</accession>
<proteinExistence type="predicted"/>
<dbReference type="InParanoid" id="B6IJ95"/>
<dbReference type="CTD" id="68919100"/>
<evidence type="ECO:0000313" key="1">
    <source>
        <dbReference type="EMBL" id="CAR99929.1"/>
    </source>
</evidence>
<reference evidence="1 2" key="2">
    <citation type="journal article" date="2011" name="PLoS Genet.">
        <title>Caenorhabditis briggsae recombinant inbred line genotypes reveal inter-strain incompatibility and the evolution of recombination.</title>
        <authorList>
            <person name="Ross J.A."/>
            <person name="Koboldt D.C."/>
            <person name="Staisch J.E."/>
            <person name="Chamberlin H.M."/>
            <person name="Gupta B.P."/>
            <person name="Miller R.D."/>
            <person name="Baird S.E."/>
            <person name="Haag E.S."/>
        </authorList>
    </citation>
    <scope>NUCLEOTIDE SEQUENCE [LARGE SCALE GENOMIC DNA]</scope>
    <source>
        <strain evidence="1 2">AF16</strain>
    </source>
</reference>
<keyword evidence="2" id="KW-1185">Reference proteome</keyword>
<dbReference type="AlphaFoldDB" id="B6IJ95"/>
<dbReference type="Proteomes" id="UP000008549">
    <property type="component" value="Unassembled WGS sequence"/>
</dbReference>
<sequence length="79" mass="9185">MIASLFRRTKTKVFLCYPPAMKVTQNPWNNTIWRCGRSPVKKDVIEMKKKRPPTRTFFPMKCTFSPSPSLVSKLTYNTG</sequence>
<name>B6IJ95_CAEBR</name>
<dbReference type="EMBL" id="HE600983">
    <property type="protein sequence ID" value="CAR99929.1"/>
    <property type="molecule type" value="Genomic_DNA"/>
</dbReference>
<dbReference type="KEGG" id="cbr:CBG_27650"/>
<protein>
    <submittedName>
        <fullName evidence="1">Protein CBG27650</fullName>
    </submittedName>
</protein>
<gene>
    <name evidence="1" type="ORF">CBG27650</name>
    <name evidence="1" type="ORF">CBG_27650</name>
</gene>
<organism evidence="1 2">
    <name type="scientific">Caenorhabditis briggsae</name>
    <dbReference type="NCBI Taxonomy" id="6238"/>
    <lineage>
        <taxon>Eukaryota</taxon>
        <taxon>Metazoa</taxon>
        <taxon>Ecdysozoa</taxon>
        <taxon>Nematoda</taxon>
        <taxon>Chromadorea</taxon>
        <taxon>Rhabditida</taxon>
        <taxon>Rhabditina</taxon>
        <taxon>Rhabditomorpha</taxon>
        <taxon>Rhabditoidea</taxon>
        <taxon>Rhabditidae</taxon>
        <taxon>Peloderinae</taxon>
        <taxon>Caenorhabditis</taxon>
    </lineage>
</organism>
<dbReference type="GeneID" id="68919100"/>
<dbReference type="HOGENOM" id="CLU_2608179_0_0_1"/>
<reference evidence="1 2" key="1">
    <citation type="journal article" date="2003" name="PLoS Biol.">
        <title>The genome sequence of Caenorhabditis briggsae: a platform for comparative genomics.</title>
        <authorList>
            <person name="Stein L.D."/>
            <person name="Bao Z."/>
            <person name="Blasiar D."/>
            <person name="Blumenthal T."/>
            <person name="Brent M.R."/>
            <person name="Chen N."/>
            <person name="Chinwalla A."/>
            <person name="Clarke L."/>
            <person name="Clee C."/>
            <person name="Coghlan A."/>
            <person name="Coulson A."/>
            <person name="D'Eustachio P."/>
            <person name="Fitch D.H."/>
            <person name="Fulton L.A."/>
            <person name="Fulton R.E."/>
            <person name="Griffiths-Jones S."/>
            <person name="Harris T.W."/>
            <person name="Hillier L.W."/>
            <person name="Kamath R."/>
            <person name="Kuwabara P.E."/>
            <person name="Mardis E.R."/>
            <person name="Marra M.A."/>
            <person name="Miner T.L."/>
            <person name="Minx P."/>
            <person name="Mullikin J.C."/>
            <person name="Plumb R.W."/>
            <person name="Rogers J."/>
            <person name="Schein J.E."/>
            <person name="Sohrmann M."/>
            <person name="Spieth J."/>
            <person name="Stajich J.E."/>
            <person name="Wei C."/>
            <person name="Willey D."/>
            <person name="Wilson R.K."/>
            <person name="Durbin R."/>
            <person name="Waterston R.H."/>
        </authorList>
    </citation>
    <scope>NUCLEOTIDE SEQUENCE [LARGE SCALE GENOMIC DNA]</scope>
    <source>
        <strain evidence="1 2">AF16</strain>
    </source>
</reference>
<evidence type="ECO:0000313" key="2">
    <source>
        <dbReference type="Proteomes" id="UP000008549"/>
    </source>
</evidence>
<dbReference type="RefSeq" id="XP_045099490.1">
    <property type="nucleotide sequence ID" value="XM_045239507.1"/>
</dbReference>